<gene>
    <name evidence="1" type="ORF">URODEC1_LOCUS11664</name>
</gene>
<dbReference type="Pfam" id="PF09808">
    <property type="entry name" value="SNAPC1"/>
    <property type="match status" value="1"/>
</dbReference>
<dbReference type="PANTHER" id="PTHR15131">
    <property type="entry name" value="SMALL NUCLEAR RNA ACTIVATING COMPLEX, POLYPEPTIDE 1"/>
    <property type="match status" value="1"/>
</dbReference>
<dbReference type="PANTHER" id="PTHR15131:SF3">
    <property type="entry name" value="SNRNA-ACTIVATING PROTEIN COMPLEX SUBUNIT 1"/>
    <property type="match status" value="1"/>
</dbReference>
<name>A0ABC8WAB3_9POAL</name>
<organism evidence="1 2">
    <name type="scientific">Urochloa decumbens</name>
    <dbReference type="NCBI Taxonomy" id="240449"/>
    <lineage>
        <taxon>Eukaryota</taxon>
        <taxon>Viridiplantae</taxon>
        <taxon>Streptophyta</taxon>
        <taxon>Embryophyta</taxon>
        <taxon>Tracheophyta</taxon>
        <taxon>Spermatophyta</taxon>
        <taxon>Magnoliopsida</taxon>
        <taxon>Liliopsida</taxon>
        <taxon>Poales</taxon>
        <taxon>Poaceae</taxon>
        <taxon>PACMAD clade</taxon>
        <taxon>Panicoideae</taxon>
        <taxon>Panicodae</taxon>
        <taxon>Paniceae</taxon>
        <taxon>Melinidinae</taxon>
        <taxon>Urochloa</taxon>
    </lineage>
</organism>
<dbReference type="EMBL" id="OZ075122">
    <property type="protein sequence ID" value="CAL4905444.1"/>
    <property type="molecule type" value="Genomic_DNA"/>
</dbReference>
<accession>A0ABC8WAB3</accession>
<dbReference type="InterPro" id="IPR019188">
    <property type="entry name" value="SNAPC1"/>
</dbReference>
<protein>
    <submittedName>
        <fullName evidence="1">Uncharacterized protein</fullName>
    </submittedName>
</protein>
<dbReference type="AlphaFoldDB" id="A0ABC8WAB3"/>
<reference evidence="2" key="1">
    <citation type="submission" date="2024-06" db="EMBL/GenBank/DDBJ databases">
        <authorList>
            <person name="Ryan C."/>
        </authorList>
    </citation>
    <scope>NUCLEOTIDE SEQUENCE [LARGE SCALE GENOMIC DNA]</scope>
</reference>
<keyword evidence="2" id="KW-1185">Reference proteome</keyword>
<evidence type="ECO:0000313" key="1">
    <source>
        <dbReference type="EMBL" id="CAL4905444.1"/>
    </source>
</evidence>
<dbReference type="Proteomes" id="UP001497457">
    <property type="component" value="Chromosome 12b"/>
</dbReference>
<reference evidence="1 2" key="2">
    <citation type="submission" date="2024-10" db="EMBL/GenBank/DDBJ databases">
        <authorList>
            <person name="Ryan C."/>
        </authorList>
    </citation>
    <scope>NUCLEOTIDE SEQUENCE [LARGE SCALE GENOMIC DNA]</scope>
</reference>
<proteinExistence type="predicted"/>
<sequence>MDMAPFKLDIDELIADFAKENSTALADFKRVWKEKRFSYIYEGRPKTNSCFFMQSLFLHCIGHLTSESSLPRRLAGLYCLYCLYECQPYKPLFKIYLSLEECRQLKDLIVTAKQKGVHLVPALVKRMLDKGMFLFGYMNLLSDNGEKQVEELTALQNKRVKFACDKLFANTQAESYMHMDLVCSSIFCSKLPYWSTYIASFSSTVSWQHSVNTTPWFAHPCEAGYDPSCFMYEYHLIKLDLCLLLLSLKEFYAVQLGWKYIGIITKGSLPVLSFFDRNTMQMRFYYIHNHLTICL</sequence>
<evidence type="ECO:0000313" key="2">
    <source>
        <dbReference type="Proteomes" id="UP001497457"/>
    </source>
</evidence>